<organism evidence="1 2">
    <name type="scientific">Salipaludibacillus neizhouensis</name>
    <dbReference type="NCBI Taxonomy" id="885475"/>
    <lineage>
        <taxon>Bacteria</taxon>
        <taxon>Bacillati</taxon>
        <taxon>Bacillota</taxon>
        <taxon>Bacilli</taxon>
        <taxon>Bacillales</taxon>
        <taxon>Bacillaceae</taxon>
    </lineage>
</organism>
<dbReference type="AlphaFoldDB" id="A0A3A9K9D8"/>
<evidence type="ECO:0000313" key="2">
    <source>
        <dbReference type="Proteomes" id="UP000281498"/>
    </source>
</evidence>
<gene>
    <name evidence="1" type="ORF">CR203_01775</name>
</gene>
<protein>
    <submittedName>
        <fullName evidence="1">Uncharacterized protein</fullName>
    </submittedName>
</protein>
<dbReference type="EMBL" id="PDOE01000001">
    <property type="protein sequence ID" value="RKL68799.1"/>
    <property type="molecule type" value="Genomic_DNA"/>
</dbReference>
<dbReference type="OrthoDB" id="2890371at2"/>
<accession>A0A3A9K9D8</accession>
<evidence type="ECO:0000313" key="1">
    <source>
        <dbReference type="EMBL" id="RKL68799.1"/>
    </source>
</evidence>
<dbReference type="RefSeq" id="WP_110936561.1">
    <property type="nucleotide sequence ID" value="NZ_KZ614146.1"/>
</dbReference>
<keyword evidence="2" id="KW-1185">Reference proteome</keyword>
<sequence length="62" mass="7184">MPQFVRTYDLVLIRVVEVVTDYVRKEWPSPTIRQLSSKIGYSEEVILESIEFGTIEPATLLQ</sequence>
<name>A0A3A9K9D8_9BACI</name>
<comment type="caution">
    <text evidence="1">The sequence shown here is derived from an EMBL/GenBank/DDBJ whole genome shotgun (WGS) entry which is preliminary data.</text>
</comment>
<dbReference type="Proteomes" id="UP000281498">
    <property type="component" value="Unassembled WGS sequence"/>
</dbReference>
<reference evidence="1 2" key="1">
    <citation type="submission" date="2017-10" db="EMBL/GenBank/DDBJ databases">
        <title>Bacillus sp. nov., a halophilic bacterium isolated from a Keqin Lake.</title>
        <authorList>
            <person name="Wang H."/>
        </authorList>
    </citation>
    <scope>NUCLEOTIDE SEQUENCE [LARGE SCALE GENOMIC DNA]</scope>
    <source>
        <strain evidence="1 2">KCTC 13187</strain>
    </source>
</reference>
<proteinExistence type="predicted"/>